<keyword evidence="12" id="KW-1185">Reference proteome</keyword>
<dbReference type="SMART" id="SM00487">
    <property type="entry name" value="DEXDc"/>
    <property type="match status" value="1"/>
</dbReference>
<dbReference type="GO" id="GO:0005634">
    <property type="term" value="C:nucleus"/>
    <property type="evidence" value="ECO:0007669"/>
    <property type="project" value="UniProtKB-SubCell"/>
</dbReference>
<dbReference type="Pfam" id="PF00176">
    <property type="entry name" value="SNF2-rel_dom"/>
    <property type="match status" value="1"/>
</dbReference>
<evidence type="ECO:0000256" key="2">
    <source>
        <dbReference type="ARBA" id="ARBA00022741"/>
    </source>
</evidence>
<accession>A0A7J0E6F0</accession>
<dbReference type="Gene3D" id="3.40.50.300">
    <property type="entry name" value="P-loop containing nucleotide triphosphate hydrolases"/>
    <property type="match status" value="1"/>
</dbReference>
<comment type="caution">
    <text evidence="11">The sequence shown here is derived from an EMBL/GenBank/DDBJ whole genome shotgun (WGS) entry which is preliminary data.</text>
</comment>
<evidence type="ECO:0000256" key="6">
    <source>
        <dbReference type="ARBA" id="ARBA00023242"/>
    </source>
</evidence>
<evidence type="ECO:0000313" key="11">
    <source>
        <dbReference type="EMBL" id="GFY82074.1"/>
    </source>
</evidence>
<name>A0A7J0E6F0_9ERIC</name>
<feature type="domain" description="Helicase C-terminal" evidence="10">
    <location>
        <begin position="1064"/>
        <end position="1231"/>
    </location>
</feature>
<dbReference type="PANTHER" id="PTHR45821">
    <property type="entry name" value="SNF2 DOMAIN-CONTAINING PROTEIN CLASSY 2-RELATED"/>
    <property type="match status" value="1"/>
</dbReference>
<dbReference type="SUPFAM" id="SSF52540">
    <property type="entry name" value="P-loop containing nucleoside triphosphate hydrolases"/>
    <property type="match status" value="2"/>
</dbReference>
<feature type="region of interest" description="Disordered" evidence="7">
    <location>
        <begin position="418"/>
        <end position="437"/>
    </location>
</feature>
<dbReference type="GO" id="GO:0005524">
    <property type="term" value="F:ATP binding"/>
    <property type="evidence" value="ECO:0007669"/>
    <property type="project" value="UniProtKB-KW"/>
</dbReference>
<feature type="chain" id="PRO_5029575896" evidence="8">
    <location>
        <begin position="18"/>
        <end position="1278"/>
    </location>
</feature>
<dbReference type="InterPro" id="IPR000330">
    <property type="entry name" value="SNF2_N"/>
</dbReference>
<dbReference type="EMBL" id="BJWL01000002">
    <property type="protein sequence ID" value="GFY82074.1"/>
    <property type="molecule type" value="Genomic_DNA"/>
</dbReference>
<keyword evidence="5" id="KW-0067">ATP-binding</keyword>
<sequence>MLVLIPLFLCYLTAFEAFHNGSWKAVECLRIGVGAIVTLLLNDDGDVFEECVPISNLRLRSRKATFSDCSCFLRPGVDVCVLSTCQLTENASEEEDLEPVWLDAKIVSIKRKPHETECACQFYVRFYVTKGPLGVTNGKLHKDTRVLKIDQISILQKLDHNPCEKEHYRWDFSEDCFSLQKYKLFPGKFSSDISWLLVASVQRQIEFDVRLIQKRIVYQILDSDCDEYLPNSEGNTNALNFKLENGFLVPIIIPLTLAKEIDCDTCEDKLLSAYDLMGLRRSKRRQVQPERLGCGDLLGLDRARIHKPHGRENEEVKSVASNLEDHQPQRANQRKHQSQLSITPVCGETDQIVHEEDFLGFPGKMKSEEVKSVACNWKEHQPQLANQSKCQSQPSITPLHGFRGKINSRKVKSVASILKGHQSKHGNQRNHQSQLSITPVPDDIDQMVNEDSVDFTEANKGSCRKFQRKRGYSMCSEHASFCSTGTYRKQSFSARLSMEIRKCMENINSTVNKEQPPAIDQWNKIRAGNFSNGRNSSDVPLADEEENSEIEMLFQKMEFCMASACHLEDIVGSNVELPTEVAPDKSEHCGQVCQHEYKLNEEIGIICQLCGIVKTEIKDVSPTFYQCIPRKGSRNEENPEHKLDEDAEFDFLCNLDTSNMPLSEGEENVWVLIPDLKRILCVHQKRAFEFLWRNIAGSLVPSLMEQTVKKRGGCVISHSPGAGKTLLIIAFLVSYLKLFPGSRPLVLAPKTTLCTWYKEITKWEMPVPIYQIYGQRTYRDEVLRQKLRKSPETSKSNQDFMHIIDGMEKIQKWLDHPSVLLMGYSSFLALTREDSKLAHRKYMGQVLRQCPGILVLDEGHNPRSTKSRLRRALMKVKTRLRILLSGTLFQNNFKEYFNTLTLARPSFVNEVLRKLDPKFKKREKGATTLLSLENTARRFFIDKIAKKIDSREAEERMRGLNMLKYLTSGFIDVYEGGSSDKLPGLQCYTLMMKSTPLQQELLAKLNDRRPVHKLLEFEFLITLVSVHPYLITTTPSASQYFSKKELKGFEDYKNNLKLGSKVRFVMSLVPRCILRNEKVLIFCHNISPIHLFLDIFESFYGWKKGKEVLVLQGEMELFERGRVMDKFEEPGGDSKVMLASITACAEGISLTAASRVILLDSEWNPSKRKQAIARAFRPGQAKMVHVYQLLATGTLEEEKFNRTTWKEWVSGMIFSEELVEDPSHCQAEKIEDDVLREILEEERATLFHRIMKVENTSNWAVRDCMFVYVSPALCRPFG</sequence>
<dbReference type="PANTHER" id="PTHR45821:SF2">
    <property type="entry name" value="SNF2 DOMAIN-CONTAINING PROTEIN CLASSY 2"/>
    <property type="match status" value="1"/>
</dbReference>
<dbReference type="InterPro" id="IPR044567">
    <property type="entry name" value="CLSY/DRD1"/>
</dbReference>
<dbReference type="InterPro" id="IPR049730">
    <property type="entry name" value="SNF2/RAD54-like_C"/>
</dbReference>
<dbReference type="Pfam" id="PF00271">
    <property type="entry name" value="Helicase_C"/>
    <property type="match status" value="1"/>
</dbReference>
<feature type="signal peptide" evidence="8">
    <location>
        <begin position="1"/>
        <end position="17"/>
    </location>
</feature>
<dbReference type="Gene3D" id="3.40.50.10810">
    <property type="entry name" value="Tandem AAA-ATPase domain"/>
    <property type="match status" value="1"/>
</dbReference>
<keyword evidence="2" id="KW-0547">Nucleotide-binding</keyword>
<dbReference type="InterPro" id="IPR027417">
    <property type="entry name" value="P-loop_NTPase"/>
</dbReference>
<reference evidence="11 12" key="1">
    <citation type="submission" date="2019-07" db="EMBL/GenBank/DDBJ databases">
        <title>De Novo Assembly of kiwifruit Actinidia rufa.</title>
        <authorList>
            <person name="Sugita-Konishi S."/>
            <person name="Sato K."/>
            <person name="Mori E."/>
            <person name="Abe Y."/>
            <person name="Kisaki G."/>
            <person name="Hamano K."/>
            <person name="Suezawa K."/>
            <person name="Otani M."/>
            <person name="Fukuda T."/>
            <person name="Manabe T."/>
            <person name="Gomi K."/>
            <person name="Tabuchi M."/>
            <person name="Akimitsu K."/>
            <person name="Kataoka I."/>
        </authorList>
    </citation>
    <scope>NUCLEOTIDE SEQUENCE [LARGE SCALE GENOMIC DNA]</scope>
    <source>
        <strain evidence="12">cv. Fuchu</strain>
    </source>
</reference>
<evidence type="ECO:0000256" key="8">
    <source>
        <dbReference type="SAM" id="SignalP"/>
    </source>
</evidence>
<dbReference type="AlphaFoldDB" id="A0A7J0E6F0"/>
<dbReference type="GO" id="GO:0016787">
    <property type="term" value="F:hydrolase activity"/>
    <property type="evidence" value="ECO:0007669"/>
    <property type="project" value="UniProtKB-KW"/>
</dbReference>
<dbReference type="InterPro" id="IPR038718">
    <property type="entry name" value="SNF2-like_sf"/>
</dbReference>
<proteinExistence type="predicted"/>
<dbReference type="OrthoDB" id="448448at2759"/>
<dbReference type="PROSITE" id="PS51194">
    <property type="entry name" value="HELICASE_CTER"/>
    <property type="match status" value="1"/>
</dbReference>
<evidence type="ECO:0000313" key="12">
    <source>
        <dbReference type="Proteomes" id="UP000585474"/>
    </source>
</evidence>
<evidence type="ECO:0000256" key="5">
    <source>
        <dbReference type="ARBA" id="ARBA00022840"/>
    </source>
</evidence>
<gene>
    <name evidence="11" type="ORF">Acr_02g0003140</name>
</gene>
<dbReference type="PROSITE" id="PS51192">
    <property type="entry name" value="HELICASE_ATP_BIND_1"/>
    <property type="match status" value="1"/>
</dbReference>
<dbReference type="InterPro" id="IPR014001">
    <property type="entry name" value="Helicase_ATP-bd"/>
</dbReference>
<keyword evidence="4" id="KW-0347">Helicase</keyword>
<dbReference type="CDD" id="cd18793">
    <property type="entry name" value="SF2_C_SNF"/>
    <property type="match status" value="1"/>
</dbReference>
<comment type="subcellular location">
    <subcellularLocation>
        <location evidence="1">Nucleus</location>
    </subcellularLocation>
</comment>
<keyword evidence="8" id="KW-0732">Signal</keyword>
<protein>
    <submittedName>
        <fullName evidence="11">Chromatin remodeling 42</fullName>
    </submittedName>
</protein>
<evidence type="ECO:0000259" key="10">
    <source>
        <dbReference type="PROSITE" id="PS51194"/>
    </source>
</evidence>
<dbReference type="GO" id="GO:0080188">
    <property type="term" value="P:gene silencing by siRNA-directed DNA methylation"/>
    <property type="evidence" value="ECO:0007669"/>
    <property type="project" value="InterPro"/>
</dbReference>
<keyword evidence="3" id="KW-0378">Hydrolase</keyword>
<evidence type="ECO:0000259" key="9">
    <source>
        <dbReference type="PROSITE" id="PS51192"/>
    </source>
</evidence>
<evidence type="ECO:0000256" key="3">
    <source>
        <dbReference type="ARBA" id="ARBA00022801"/>
    </source>
</evidence>
<evidence type="ECO:0000256" key="7">
    <source>
        <dbReference type="SAM" id="MobiDB-lite"/>
    </source>
</evidence>
<organism evidence="11 12">
    <name type="scientific">Actinidia rufa</name>
    <dbReference type="NCBI Taxonomy" id="165716"/>
    <lineage>
        <taxon>Eukaryota</taxon>
        <taxon>Viridiplantae</taxon>
        <taxon>Streptophyta</taxon>
        <taxon>Embryophyta</taxon>
        <taxon>Tracheophyta</taxon>
        <taxon>Spermatophyta</taxon>
        <taxon>Magnoliopsida</taxon>
        <taxon>eudicotyledons</taxon>
        <taxon>Gunneridae</taxon>
        <taxon>Pentapetalae</taxon>
        <taxon>asterids</taxon>
        <taxon>Ericales</taxon>
        <taxon>Actinidiaceae</taxon>
        <taxon>Actinidia</taxon>
    </lineage>
</organism>
<dbReference type="InterPro" id="IPR001650">
    <property type="entry name" value="Helicase_C-like"/>
</dbReference>
<feature type="domain" description="Helicase ATP-binding" evidence="9">
    <location>
        <begin position="705"/>
        <end position="906"/>
    </location>
</feature>
<evidence type="ECO:0000256" key="4">
    <source>
        <dbReference type="ARBA" id="ARBA00022806"/>
    </source>
</evidence>
<dbReference type="Proteomes" id="UP000585474">
    <property type="component" value="Unassembled WGS sequence"/>
</dbReference>
<evidence type="ECO:0000256" key="1">
    <source>
        <dbReference type="ARBA" id="ARBA00004123"/>
    </source>
</evidence>
<dbReference type="SMART" id="SM00490">
    <property type="entry name" value="HELICc"/>
    <property type="match status" value="1"/>
</dbReference>
<dbReference type="GO" id="GO:0004386">
    <property type="term" value="F:helicase activity"/>
    <property type="evidence" value="ECO:0007669"/>
    <property type="project" value="UniProtKB-KW"/>
</dbReference>
<keyword evidence="6" id="KW-0539">Nucleus</keyword>